<proteinExistence type="predicted"/>
<protein>
    <submittedName>
        <fullName evidence="1">Uncharacterized protein</fullName>
    </submittedName>
</protein>
<gene>
    <name evidence="1" type="ORF">H8705_13050</name>
</gene>
<comment type="caution">
    <text evidence="1">The sequence shown here is derived from an EMBL/GenBank/DDBJ whole genome shotgun (WGS) entry which is preliminary data.</text>
</comment>
<reference evidence="1" key="1">
    <citation type="submission" date="2020-08" db="EMBL/GenBank/DDBJ databases">
        <title>Genome public.</title>
        <authorList>
            <person name="Liu C."/>
            <person name="Sun Q."/>
        </authorList>
    </citation>
    <scope>NUCLEOTIDE SEQUENCE</scope>
    <source>
        <strain evidence="1">NSJ-64</strain>
    </source>
</reference>
<organism evidence="1 2">
    <name type="scientific">Youxingia wuxianensis</name>
    <dbReference type="NCBI Taxonomy" id="2763678"/>
    <lineage>
        <taxon>Bacteria</taxon>
        <taxon>Bacillati</taxon>
        <taxon>Bacillota</taxon>
        <taxon>Clostridia</taxon>
        <taxon>Eubacteriales</taxon>
        <taxon>Oscillospiraceae</taxon>
        <taxon>Youxingia</taxon>
    </lineage>
</organism>
<evidence type="ECO:0000313" key="2">
    <source>
        <dbReference type="Proteomes" id="UP000623678"/>
    </source>
</evidence>
<dbReference type="AlphaFoldDB" id="A0A926EUD4"/>
<dbReference type="Proteomes" id="UP000623678">
    <property type="component" value="Unassembled WGS sequence"/>
</dbReference>
<accession>A0A926EUD4</accession>
<name>A0A926EUD4_9FIRM</name>
<keyword evidence="2" id="KW-1185">Reference proteome</keyword>
<sequence>MLPGGEALYQYTVSKIDLCVAIETPALEHCDFLEEALKQTGHHNGYRCIHKIFLSYAKEHGLSQGDNGVHFL</sequence>
<evidence type="ECO:0000313" key="1">
    <source>
        <dbReference type="EMBL" id="MBC8586509.1"/>
    </source>
</evidence>
<dbReference type="EMBL" id="JACRTD010000013">
    <property type="protein sequence ID" value="MBC8586509.1"/>
    <property type="molecule type" value="Genomic_DNA"/>
</dbReference>